<accession>A0ABU7V083</accession>
<keyword evidence="2" id="KW-0808">Transferase</keyword>
<keyword evidence="3 5" id="KW-0012">Acyltransferase</keyword>
<dbReference type="SMART" id="SM00563">
    <property type="entry name" value="PlsC"/>
    <property type="match status" value="1"/>
</dbReference>
<dbReference type="InterPro" id="IPR002123">
    <property type="entry name" value="Plipid/glycerol_acylTrfase"/>
</dbReference>
<sequence>MPQVHHSAFVKWLARSILRVGGWRMEGAFPDLPRAVLIGAPHSSNWDGFWAMCAKTAMGLDIRILGKDSLFKVPLLAGLLRWLGIMAVDRSNPAGIVEQAAELIRSNEQFWYGLAPEGTRRKVDRWKQGFWRIARAADVPVVPVYFDYTRKVIGVGEAFDLTSDIEADLARIQAWYRTVAHGKYHDI</sequence>
<feature type="domain" description="Phospholipid/glycerol acyltransferase" evidence="4">
    <location>
        <begin position="36"/>
        <end position="149"/>
    </location>
</feature>
<evidence type="ECO:0000256" key="1">
    <source>
        <dbReference type="ARBA" id="ARBA00005189"/>
    </source>
</evidence>
<gene>
    <name evidence="5" type="ORF">V3390_03145</name>
</gene>
<comment type="caution">
    <text evidence="5">The sequence shown here is derived from an EMBL/GenBank/DDBJ whole genome shotgun (WGS) entry which is preliminary data.</text>
</comment>
<dbReference type="PANTHER" id="PTHR10434">
    <property type="entry name" value="1-ACYL-SN-GLYCEROL-3-PHOSPHATE ACYLTRANSFERASE"/>
    <property type="match status" value="1"/>
</dbReference>
<keyword evidence="6" id="KW-1185">Reference proteome</keyword>
<name>A0ABU7V083_9GAMM</name>
<evidence type="ECO:0000256" key="2">
    <source>
        <dbReference type="ARBA" id="ARBA00022679"/>
    </source>
</evidence>
<dbReference type="CDD" id="cd07988">
    <property type="entry name" value="LPLAT_ABO13168-like"/>
    <property type="match status" value="1"/>
</dbReference>
<dbReference type="SUPFAM" id="SSF69593">
    <property type="entry name" value="Glycerol-3-phosphate (1)-acyltransferase"/>
    <property type="match status" value="1"/>
</dbReference>
<dbReference type="Proteomes" id="UP001356170">
    <property type="component" value="Unassembled WGS sequence"/>
</dbReference>
<proteinExistence type="predicted"/>
<comment type="pathway">
    <text evidence="1">Lipid metabolism.</text>
</comment>
<dbReference type="GO" id="GO:0016746">
    <property type="term" value="F:acyltransferase activity"/>
    <property type="evidence" value="ECO:0007669"/>
    <property type="project" value="UniProtKB-KW"/>
</dbReference>
<reference evidence="5 6" key="1">
    <citation type="submission" date="2024-01" db="EMBL/GenBank/DDBJ databases">
        <title>Novel species of the genus Luteimonas isolated from rivers.</title>
        <authorList>
            <person name="Lu H."/>
        </authorList>
    </citation>
    <scope>NUCLEOTIDE SEQUENCE [LARGE SCALE GENOMIC DNA]</scope>
    <source>
        <strain evidence="5 6">FXH3W</strain>
    </source>
</reference>
<dbReference type="EMBL" id="JAZHBO010000001">
    <property type="protein sequence ID" value="MEF2155227.1"/>
    <property type="molecule type" value="Genomic_DNA"/>
</dbReference>
<protein>
    <submittedName>
        <fullName evidence="5">Lysophospholipid acyltransferase family protein</fullName>
    </submittedName>
</protein>
<evidence type="ECO:0000313" key="5">
    <source>
        <dbReference type="EMBL" id="MEF2155227.1"/>
    </source>
</evidence>
<evidence type="ECO:0000313" key="6">
    <source>
        <dbReference type="Proteomes" id="UP001356170"/>
    </source>
</evidence>
<evidence type="ECO:0000256" key="3">
    <source>
        <dbReference type="ARBA" id="ARBA00023315"/>
    </source>
</evidence>
<dbReference type="Pfam" id="PF01553">
    <property type="entry name" value="Acyltransferase"/>
    <property type="match status" value="1"/>
</dbReference>
<organism evidence="5 6">
    <name type="scientific">Aquilutibacter rugosus</name>
    <dbReference type="NCBI Taxonomy" id="3115820"/>
    <lineage>
        <taxon>Bacteria</taxon>
        <taxon>Pseudomonadati</taxon>
        <taxon>Pseudomonadota</taxon>
        <taxon>Gammaproteobacteria</taxon>
        <taxon>Lysobacterales</taxon>
        <taxon>Lysobacteraceae</taxon>
        <taxon>Aquilutibacter</taxon>
    </lineage>
</organism>
<dbReference type="PANTHER" id="PTHR10434:SF9">
    <property type="entry name" value="PHOSPHOLIPID_GLYCEROL ACYLTRANSFERASE DOMAIN-CONTAINING PROTEIN"/>
    <property type="match status" value="1"/>
</dbReference>
<evidence type="ECO:0000259" key="4">
    <source>
        <dbReference type="SMART" id="SM00563"/>
    </source>
</evidence>